<protein>
    <recommendedName>
        <fullName evidence="3">Bacteriophage protein</fullName>
    </recommendedName>
</protein>
<evidence type="ECO:0000313" key="1">
    <source>
        <dbReference type="EMBL" id="SCZ72063.1"/>
    </source>
</evidence>
<sequence length="191" mass="21869">MIIDTNLLRAALVCVAKEERAEKYPGLTGVHISPKYIEAANGHVAVRMEHNIDTEIDLIIRFDGDIPEAAENTKIDLEGGSKAFHYDEDGRLFGFNNLKILNGRFPDFDKIIPTEKQDVMPFFRTEYLSYPSQMFDGVGTMIMEPSGMKTACRFRFCPLTNKYYGNPVFIVMPCPEDIFEVIEREMRGWEL</sequence>
<keyword evidence="2" id="KW-1185">Reference proteome</keyword>
<name>A0A1G5RDB2_PHOLU</name>
<accession>A0A1G5RDB2</accession>
<dbReference type="GeneID" id="45658642"/>
<dbReference type="AlphaFoldDB" id="A0A1G5RDB2"/>
<reference evidence="2" key="1">
    <citation type="submission" date="2016-10" db="EMBL/GenBank/DDBJ databases">
        <authorList>
            <person name="Varghese N."/>
            <person name="Submissions S."/>
        </authorList>
    </citation>
    <scope>NUCLEOTIDE SEQUENCE [LARGE SCALE GENOMIC DNA]</scope>
    <source>
        <strain evidence="2">ATCC 29999</strain>
    </source>
</reference>
<gene>
    <name evidence="1" type="ORF">SAMN02982990_03941</name>
</gene>
<organism evidence="1 2">
    <name type="scientific">Photorhabdus luminescens</name>
    <name type="common">Xenorhabdus luminescens</name>
    <dbReference type="NCBI Taxonomy" id="29488"/>
    <lineage>
        <taxon>Bacteria</taxon>
        <taxon>Pseudomonadati</taxon>
        <taxon>Pseudomonadota</taxon>
        <taxon>Gammaproteobacteria</taxon>
        <taxon>Enterobacterales</taxon>
        <taxon>Morganellaceae</taxon>
        <taxon>Photorhabdus</taxon>
    </lineage>
</organism>
<evidence type="ECO:0008006" key="3">
    <source>
        <dbReference type="Google" id="ProtNLM"/>
    </source>
</evidence>
<dbReference type="EMBL" id="FMWJ01000028">
    <property type="protein sequence ID" value="SCZ72063.1"/>
    <property type="molecule type" value="Genomic_DNA"/>
</dbReference>
<proteinExistence type="predicted"/>
<dbReference type="OrthoDB" id="6630181at2"/>
<evidence type="ECO:0000313" key="2">
    <source>
        <dbReference type="Proteomes" id="UP000183223"/>
    </source>
</evidence>
<dbReference type="RefSeq" id="WP_053093436.1">
    <property type="nucleotide sequence ID" value="NZ_CAWQXX010000031.1"/>
</dbReference>
<dbReference type="Proteomes" id="UP000183223">
    <property type="component" value="Unassembled WGS sequence"/>
</dbReference>